<reference evidence="1 2" key="1">
    <citation type="submission" date="2022-04" db="EMBL/GenBank/DDBJ databases">
        <title>Genome sequence of C. roseum typestrain.</title>
        <authorList>
            <person name="Poehlein A."/>
            <person name="Schoch T."/>
            <person name="Duerre P."/>
            <person name="Daniel R."/>
        </authorList>
    </citation>
    <scope>NUCLEOTIDE SEQUENCE [LARGE SCALE GENOMIC DNA]</scope>
    <source>
        <strain evidence="1 2">DSM 7320</strain>
    </source>
</reference>
<dbReference type="AlphaFoldDB" id="A0A1S8KYE1"/>
<evidence type="ECO:0000313" key="2">
    <source>
        <dbReference type="Proteomes" id="UP000190951"/>
    </source>
</evidence>
<gene>
    <name evidence="1" type="ORF">CROST_004560</name>
</gene>
<dbReference type="Gene3D" id="1.25.40.10">
    <property type="entry name" value="Tetratricopeptide repeat domain"/>
    <property type="match status" value="1"/>
</dbReference>
<evidence type="ECO:0000313" key="1">
    <source>
        <dbReference type="EMBL" id="URZ09763.1"/>
    </source>
</evidence>
<dbReference type="STRING" id="84029.CROST_41370"/>
<dbReference type="RefSeq" id="WP_077850674.1">
    <property type="nucleotide sequence ID" value="NZ_CP096983.1"/>
</dbReference>
<dbReference type="SUPFAM" id="SSF81901">
    <property type="entry name" value="HCP-like"/>
    <property type="match status" value="1"/>
</dbReference>
<accession>A0A1S8KYE1</accession>
<protein>
    <submittedName>
        <fullName evidence="1">Uncharacterized protein</fullName>
    </submittedName>
</protein>
<organism evidence="1 2">
    <name type="scientific">Clostridium felsineum</name>
    <dbReference type="NCBI Taxonomy" id="36839"/>
    <lineage>
        <taxon>Bacteria</taxon>
        <taxon>Bacillati</taxon>
        <taxon>Bacillota</taxon>
        <taxon>Clostridia</taxon>
        <taxon>Eubacteriales</taxon>
        <taxon>Clostridiaceae</taxon>
        <taxon>Clostridium</taxon>
    </lineage>
</organism>
<dbReference type="Proteomes" id="UP000190951">
    <property type="component" value="Chromosome"/>
</dbReference>
<dbReference type="EMBL" id="CP096983">
    <property type="protein sequence ID" value="URZ09763.1"/>
    <property type="molecule type" value="Genomic_DNA"/>
</dbReference>
<dbReference type="KEGG" id="crw:CROST_004560"/>
<name>A0A1S8KYE1_9CLOT</name>
<proteinExistence type="predicted"/>
<dbReference type="InterPro" id="IPR011990">
    <property type="entry name" value="TPR-like_helical_dom_sf"/>
</dbReference>
<keyword evidence="2" id="KW-1185">Reference proteome</keyword>
<sequence>MQHVIDNSNNITIEGKAIFLQSYCFLILKKPDSVIKNLNYTENLHLNPEILLSSAYQMKGDNKKAIAILQNYIYECIIGIVNACPNLMMLYSTEKEKAYKWADAIIKIENVLNISKINPSPNLSLLITAANISMMNNDTDKAIDFLEKYVDTALNPNMFPIKLKSNDFFDSLDDLFNSLDLGTTPPRNDKVIKEDIKKLLIEPIFEPLKSNENYIRLVKRINRI</sequence>